<sequence>MKNIYELVTMFHDVHPFVPSLSQFAECVVAYIGVFVIKSVFKHLVCLECLESLYSYLTDIRNYSLIARKSNDGLLFPAKDVI</sequence>
<protein>
    <submittedName>
        <fullName evidence="1">Putative LOC101236261 [Hydra vulgaris]</fullName>
    </submittedName>
</protein>
<proteinExistence type="predicted"/>
<dbReference type="EMBL" id="HACA01018231">
    <property type="protein sequence ID" value="CDW35592.1"/>
    <property type="molecule type" value="Transcribed_RNA"/>
</dbReference>
<reference evidence="1" key="1">
    <citation type="submission" date="2014-05" db="EMBL/GenBank/DDBJ databases">
        <authorList>
            <person name="Chronopoulou M."/>
        </authorList>
    </citation>
    <scope>NUCLEOTIDE SEQUENCE</scope>
    <source>
        <tissue evidence="1">Whole organism</tissue>
    </source>
</reference>
<name>A0A0K2UCA4_LEPSM</name>
<organism evidence="1">
    <name type="scientific">Lepeophtheirus salmonis</name>
    <name type="common">Salmon louse</name>
    <name type="synonym">Caligus salmonis</name>
    <dbReference type="NCBI Taxonomy" id="72036"/>
    <lineage>
        <taxon>Eukaryota</taxon>
        <taxon>Metazoa</taxon>
        <taxon>Ecdysozoa</taxon>
        <taxon>Arthropoda</taxon>
        <taxon>Crustacea</taxon>
        <taxon>Multicrustacea</taxon>
        <taxon>Hexanauplia</taxon>
        <taxon>Copepoda</taxon>
        <taxon>Siphonostomatoida</taxon>
        <taxon>Caligidae</taxon>
        <taxon>Lepeophtheirus</taxon>
    </lineage>
</organism>
<evidence type="ECO:0000313" key="1">
    <source>
        <dbReference type="EMBL" id="CDW35592.1"/>
    </source>
</evidence>
<accession>A0A0K2UCA4</accession>
<dbReference type="AlphaFoldDB" id="A0A0K2UCA4"/>